<proteinExistence type="predicted"/>
<evidence type="ECO:0000313" key="3">
    <source>
        <dbReference type="Proteomes" id="UP000075903"/>
    </source>
</evidence>
<dbReference type="EnsemblMetazoa" id="AMEM018067-RA">
    <property type="protein sequence ID" value="AMEM018067-PA"/>
    <property type="gene ID" value="AMEM018067"/>
</dbReference>
<feature type="compositionally biased region" description="Polar residues" evidence="1">
    <location>
        <begin position="216"/>
        <end position="229"/>
    </location>
</feature>
<evidence type="ECO:0000313" key="2">
    <source>
        <dbReference type="EnsemblMetazoa" id="AMEM018067-PA"/>
    </source>
</evidence>
<dbReference type="AlphaFoldDB" id="A0A182VNN9"/>
<accession>A0A182VNN9</accession>
<dbReference type="Proteomes" id="UP000075903">
    <property type="component" value="Unassembled WGS sequence"/>
</dbReference>
<sequence length="397" mass="43007">MFRNRISVVRRAKNASKPNSCSVQSPLSSTNEGGASGDGPSSLAVELEQSGFSRASELVTPASSSSSVAADESIVMMERGKLVEGICIDETAFTLDDSGEIRENELRLTVEDDNDVTKDLDFSRTSPALFSMTSPKRARMMLEMQRSIDRNRSAMTGPVSSSTPFLMPSMEGSGFGSSLKTTTQSEVSPAALRCSVDETPVPQNQQQRCQQEGQRTPWSGRSAGSQSKQAGALKRQSIAGAIDDLNEMTEELIDFIKGFEENWKRCFIQTHAFVATHQRLGLIGSETKLPFQTVLASLDVMQSSPYCLATMVGGRQTLAPLSAEMSHTSPDSQSESCRHSSPYLRPYSGMHIPLTEIGETYGVCKEASSKSRQTILAAGSPVELFSKQMGPSTVEIR</sequence>
<feature type="compositionally biased region" description="Low complexity" evidence="1">
    <location>
        <begin position="203"/>
        <end position="214"/>
    </location>
</feature>
<dbReference type="VEuPathDB" id="VectorBase:AMEM018067"/>
<evidence type="ECO:0000256" key="1">
    <source>
        <dbReference type="SAM" id="MobiDB-lite"/>
    </source>
</evidence>
<feature type="region of interest" description="Disordered" evidence="1">
    <location>
        <begin position="198"/>
        <end position="233"/>
    </location>
</feature>
<dbReference type="VEuPathDB" id="VectorBase:AMEM21_007194"/>
<protein>
    <submittedName>
        <fullName evidence="2">Uncharacterized protein</fullName>
    </submittedName>
</protein>
<organism evidence="2 3">
    <name type="scientific">Anopheles merus</name>
    <name type="common">Mosquito</name>
    <dbReference type="NCBI Taxonomy" id="30066"/>
    <lineage>
        <taxon>Eukaryota</taxon>
        <taxon>Metazoa</taxon>
        <taxon>Ecdysozoa</taxon>
        <taxon>Arthropoda</taxon>
        <taxon>Hexapoda</taxon>
        <taxon>Insecta</taxon>
        <taxon>Pterygota</taxon>
        <taxon>Neoptera</taxon>
        <taxon>Endopterygota</taxon>
        <taxon>Diptera</taxon>
        <taxon>Nematocera</taxon>
        <taxon>Culicoidea</taxon>
        <taxon>Culicidae</taxon>
        <taxon>Anophelinae</taxon>
        <taxon>Anopheles</taxon>
    </lineage>
</organism>
<keyword evidence="3" id="KW-1185">Reference proteome</keyword>
<feature type="region of interest" description="Disordered" evidence="1">
    <location>
        <begin position="13"/>
        <end position="43"/>
    </location>
</feature>
<feature type="compositionally biased region" description="Polar residues" evidence="1">
    <location>
        <begin position="16"/>
        <end position="33"/>
    </location>
</feature>
<reference evidence="2" key="1">
    <citation type="submission" date="2020-05" db="UniProtKB">
        <authorList>
            <consortium name="EnsemblMetazoa"/>
        </authorList>
    </citation>
    <scope>IDENTIFICATION</scope>
    <source>
        <strain evidence="2">MAF</strain>
    </source>
</reference>
<dbReference type="STRING" id="30066.A0A182VNN9"/>
<name>A0A182VNN9_ANOME</name>